<evidence type="ECO:0000256" key="7">
    <source>
        <dbReference type="ARBA" id="ARBA00022927"/>
    </source>
</evidence>
<evidence type="ECO:0000256" key="1">
    <source>
        <dbReference type="ARBA" id="ARBA00004477"/>
    </source>
</evidence>
<keyword evidence="9" id="KW-0472">Membrane</keyword>
<keyword evidence="12" id="KW-1185">Reference proteome</keyword>
<dbReference type="PRINTS" id="PR00660">
    <property type="entry name" value="ERLUMENR"/>
</dbReference>
<evidence type="ECO:0000256" key="9">
    <source>
        <dbReference type="ARBA" id="ARBA00023136"/>
    </source>
</evidence>
<evidence type="ECO:0000256" key="5">
    <source>
        <dbReference type="ARBA" id="ARBA00022824"/>
    </source>
</evidence>
<dbReference type="GO" id="GO:0005789">
    <property type="term" value="C:endoplasmic reticulum membrane"/>
    <property type="evidence" value="ECO:0007669"/>
    <property type="project" value="UniProtKB-SubCell"/>
</dbReference>
<dbReference type="InParanoid" id="T1HCQ6"/>
<sequence>MNIASFLGDVAHVVAIFILLGGILHKRSAEGISGKMQVLYAIVFTTRYLDLLDLYDYYMIFMKLFYILVSYMMVYLIYAVYKKTYDREYDAFWIETLIVLCLGLGLLETNDITVPEEVLWAFSRYLESVTFIPQIYFTYKKESKSNKITYYTIALILYRGFYIINWIIRYKEEEFFDPFVVYPGIVQFFIYFFYFLLPREMSTEVLPTCVEQTQSVANVNNAPKMCRQESLLEPPLLKRNSSSYTSIYTIGMENKSATLTESVSNMNEDEIREARY</sequence>
<dbReference type="VEuPathDB" id="VectorBase:RPRC001820"/>
<dbReference type="eggNOG" id="KOG3106">
    <property type="taxonomic scope" value="Eukaryota"/>
</dbReference>
<dbReference type="InterPro" id="IPR000133">
    <property type="entry name" value="ER_ret_rcpt"/>
</dbReference>
<dbReference type="EMBL" id="ACPB03002212">
    <property type="status" value="NOT_ANNOTATED_CDS"/>
    <property type="molecule type" value="Genomic_DNA"/>
</dbReference>
<dbReference type="OMA" id="YTIGMEN"/>
<dbReference type="GO" id="GO:0015031">
    <property type="term" value="P:protein transport"/>
    <property type="evidence" value="ECO:0007669"/>
    <property type="project" value="UniProtKB-KW"/>
</dbReference>
<dbReference type="GO" id="GO:0046923">
    <property type="term" value="F:ER retention sequence binding"/>
    <property type="evidence" value="ECO:0007669"/>
    <property type="project" value="InterPro"/>
</dbReference>
<dbReference type="Proteomes" id="UP000015103">
    <property type="component" value="Unassembled WGS sequence"/>
</dbReference>
<dbReference type="AlphaFoldDB" id="T1HCQ6"/>
<organism evidence="11 12">
    <name type="scientific">Rhodnius prolixus</name>
    <name type="common">Triatomid bug</name>
    <dbReference type="NCBI Taxonomy" id="13249"/>
    <lineage>
        <taxon>Eukaryota</taxon>
        <taxon>Metazoa</taxon>
        <taxon>Ecdysozoa</taxon>
        <taxon>Arthropoda</taxon>
        <taxon>Hexapoda</taxon>
        <taxon>Insecta</taxon>
        <taxon>Pterygota</taxon>
        <taxon>Neoptera</taxon>
        <taxon>Paraneoptera</taxon>
        <taxon>Hemiptera</taxon>
        <taxon>Heteroptera</taxon>
        <taxon>Panheteroptera</taxon>
        <taxon>Cimicomorpha</taxon>
        <taxon>Reduviidae</taxon>
        <taxon>Triatominae</taxon>
        <taxon>Rhodnius</taxon>
    </lineage>
</organism>
<evidence type="ECO:0000256" key="10">
    <source>
        <dbReference type="ARBA" id="ARBA00023170"/>
    </source>
</evidence>
<name>T1HCQ6_RHOPR</name>
<dbReference type="GO" id="GO:0006621">
    <property type="term" value="P:protein retention in ER lumen"/>
    <property type="evidence" value="ECO:0007669"/>
    <property type="project" value="InterPro"/>
</dbReference>
<keyword evidence="5" id="KW-0256">Endoplasmic reticulum</keyword>
<evidence type="ECO:0000313" key="12">
    <source>
        <dbReference type="Proteomes" id="UP000015103"/>
    </source>
</evidence>
<dbReference type="GO" id="GO:0016192">
    <property type="term" value="P:vesicle-mediated transport"/>
    <property type="evidence" value="ECO:0007669"/>
    <property type="project" value="UniProtKB-KW"/>
</dbReference>
<dbReference type="RefSeq" id="XP_073997339.1">
    <property type="nucleotide sequence ID" value="XM_074141238.1"/>
</dbReference>
<evidence type="ECO:0000256" key="4">
    <source>
        <dbReference type="ARBA" id="ARBA00022692"/>
    </source>
</evidence>
<dbReference type="HOGENOM" id="CLU_057784_0_0_1"/>
<keyword evidence="10" id="KW-0675">Receptor</keyword>
<dbReference type="GeneID" id="141460838"/>
<evidence type="ECO:0000256" key="3">
    <source>
        <dbReference type="ARBA" id="ARBA00022448"/>
    </source>
</evidence>
<dbReference type="RefSeq" id="XP_073997338.1">
    <property type="nucleotide sequence ID" value="XM_074141237.1"/>
</dbReference>
<dbReference type="STRING" id="13249.T1HCQ6"/>
<dbReference type="GeneID" id="141460837"/>
<evidence type="ECO:0000256" key="8">
    <source>
        <dbReference type="ARBA" id="ARBA00022989"/>
    </source>
</evidence>
<dbReference type="EnsemblMetazoa" id="RPRC001820-RA">
    <property type="protein sequence ID" value="RPRC001820-PA"/>
    <property type="gene ID" value="RPRC001820"/>
</dbReference>
<reference evidence="11" key="1">
    <citation type="submission" date="2015-05" db="UniProtKB">
        <authorList>
            <consortium name="EnsemblMetazoa"/>
        </authorList>
    </citation>
    <scope>IDENTIFICATION</scope>
</reference>
<evidence type="ECO:0000313" key="11">
    <source>
        <dbReference type="EnsemblMetazoa" id="RPRC001820-PA"/>
    </source>
</evidence>
<keyword evidence="6" id="KW-0931">ER-Golgi transport</keyword>
<keyword evidence="3" id="KW-0813">Transport</keyword>
<keyword evidence="8" id="KW-1133">Transmembrane helix</keyword>
<keyword evidence="4" id="KW-0812">Transmembrane</keyword>
<comment type="similarity">
    <text evidence="2">Belongs to the ERD2 family.</text>
</comment>
<evidence type="ECO:0000256" key="2">
    <source>
        <dbReference type="ARBA" id="ARBA00010120"/>
    </source>
</evidence>
<dbReference type="PANTHER" id="PTHR10585">
    <property type="entry name" value="ER LUMEN PROTEIN RETAINING RECEPTOR"/>
    <property type="match status" value="1"/>
</dbReference>
<comment type="subcellular location">
    <subcellularLocation>
        <location evidence="1">Endoplasmic reticulum membrane</location>
        <topology evidence="1">Multi-pass membrane protein</topology>
    </subcellularLocation>
</comment>
<accession>T1HCQ6</accession>
<protein>
    <submittedName>
        <fullName evidence="11">Uncharacterized protein</fullName>
    </submittedName>
</protein>
<dbReference type="Pfam" id="PF00810">
    <property type="entry name" value="ER_lumen_recept"/>
    <property type="match status" value="1"/>
</dbReference>
<dbReference type="PROSITE" id="PS00951">
    <property type="entry name" value="ER_LUMEN_RECEPTOR_1"/>
    <property type="match status" value="1"/>
</dbReference>
<evidence type="ECO:0000256" key="6">
    <source>
        <dbReference type="ARBA" id="ARBA00022892"/>
    </source>
</evidence>
<keyword evidence="7" id="KW-0653">Protein transport</keyword>
<proteinExistence type="inferred from homology"/>